<keyword evidence="4" id="KW-1185">Reference proteome</keyword>
<dbReference type="Proteomes" id="UP000717328">
    <property type="component" value="Unassembled WGS sequence"/>
</dbReference>
<dbReference type="GO" id="GO:0072344">
    <property type="term" value="P:rescue of stalled ribosome"/>
    <property type="evidence" value="ECO:0007669"/>
    <property type="project" value="InterPro"/>
</dbReference>
<evidence type="ECO:0000313" key="3">
    <source>
        <dbReference type="EMBL" id="KAG5637253.1"/>
    </source>
</evidence>
<sequence>MYQTAWTKKTTSSSLPSDRLRPKAAPSQSRAKGAKNTQPPAEPTPQSKALRLLNALSGSLQDPSSSTTPDPTGGCFCQARSHPLSQYVPICTTCALPLCNLAAPAHLCPSCSQPLLTPAQRAALITRIDQEIADTTLKEQLARERAEQDRRDAAGAFPTLSGAGSSTSYPSLSPSPTPTPQQQQHKVLSLNSKTKRAVLTTTTTKPKVSVAAAAPSRPVSPQPTREPRPTGVGDKPDIGKAKARGNPTRPWQNFGLNGGCTYVPPLRVGDDDGEAAEELKGATSRRRKRGKAKAKEGTEGRENFSGTVEASGSRAKLEVSAIS</sequence>
<feature type="compositionally biased region" description="Basic residues" evidence="1">
    <location>
        <begin position="283"/>
        <end position="292"/>
    </location>
</feature>
<reference evidence="3" key="1">
    <citation type="submission" date="2021-02" db="EMBL/GenBank/DDBJ databases">
        <authorList>
            <person name="Nieuwenhuis M."/>
            <person name="Van De Peppel L.J.J."/>
        </authorList>
    </citation>
    <scope>NUCLEOTIDE SEQUENCE</scope>
    <source>
        <strain evidence="3">D49</strain>
    </source>
</reference>
<feature type="region of interest" description="Disordered" evidence="1">
    <location>
        <begin position="270"/>
        <end position="323"/>
    </location>
</feature>
<protein>
    <recommendedName>
        <fullName evidence="2">TRIP4/RQT4 C2HC5-type zinc finger domain-containing protein</fullName>
    </recommendedName>
</protein>
<feature type="domain" description="TRIP4/RQT4 C2HC5-type zinc finger" evidence="2">
    <location>
        <begin position="74"/>
        <end position="125"/>
    </location>
</feature>
<feature type="region of interest" description="Disordered" evidence="1">
    <location>
        <begin position="1"/>
        <end position="47"/>
    </location>
</feature>
<feature type="compositionally biased region" description="Basic and acidic residues" evidence="1">
    <location>
        <begin position="293"/>
        <end position="302"/>
    </location>
</feature>
<dbReference type="GO" id="GO:0005634">
    <property type="term" value="C:nucleus"/>
    <property type="evidence" value="ECO:0007669"/>
    <property type="project" value="InterPro"/>
</dbReference>
<dbReference type="GO" id="GO:0180022">
    <property type="term" value="C:RQC-trigger complex"/>
    <property type="evidence" value="ECO:0007669"/>
    <property type="project" value="InterPro"/>
</dbReference>
<reference evidence="3" key="2">
    <citation type="submission" date="2021-10" db="EMBL/GenBank/DDBJ databases">
        <title>Phylogenomics reveals ancestral predisposition of the termite-cultivated fungus Termitomyces towards a domesticated lifestyle.</title>
        <authorList>
            <person name="Auxier B."/>
            <person name="Grum-Grzhimaylo A."/>
            <person name="Cardenas M.E."/>
            <person name="Lodge J.D."/>
            <person name="Laessoe T."/>
            <person name="Pedersen O."/>
            <person name="Smith M.E."/>
            <person name="Kuyper T.W."/>
            <person name="Franco-Molano E.A."/>
            <person name="Baroni T.J."/>
            <person name="Aanen D.K."/>
        </authorList>
    </citation>
    <scope>NUCLEOTIDE SEQUENCE</scope>
    <source>
        <strain evidence="3">D49</strain>
    </source>
</reference>
<dbReference type="GO" id="GO:0008270">
    <property type="term" value="F:zinc ion binding"/>
    <property type="evidence" value="ECO:0007669"/>
    <property type="project" value="InterPro"/>
</dbReference>
<evidence type="ECO:0000256" key="1">
    <source>
        <dbReference type="SAM" id="MobiDB-lite"/>
    </source>
</evidence>
<dbReference type="OrthoDB" id="338816at2759"/>
<dbReference type="EMBL" id="JABCKI010005847">
    <property type="protein sequence ID" value="KAG5637253.1"/>
    <property type="molecule type" value="Genomic_DNA"/>
</dbReference>
<name>A0A9P7FSC7_9AGAR</name>
<feature type="region of interest" description="Disordered" evidence="1">
    <location>
        <begin position="156"/>
        <end position="257"/>
    </location>
</feature>
<comment type="caution">
    <text evidence="3">The sequence shown here is derived from an EMBL/GenBank/DDBJ whole genome shotgun (WGS) entry which is preliminary data.</text>
</comment>
<evidence type="ECO:0000313" key="4">
    <source>
        <dbReference type="Proteomes" id="UP000717328"/>
    </source>
</evidence>
<dbReference type="AlphaFoldDB" id="A0A9P7FSC7"/>
<gene>
    <name evidence="3" type="ORF">H0H81_005253</name>
</gene>
<feature type="compositionally biased region" description="Low complexity" evidence="1">
    <location>
        <begin position="197"/>
        <end position="219"/>
    </location>
</feature>
<feature type="compositionally biased region" description="Polar residues" evidence="1">
    <location>
        <begin position="26"/>
        <end position="47"/>
    </location>
</feature>
<dbReference type="Pfam" id="PF06221">
    <property type="entry name" value="zf-C2HC5"/>
    <property type="match status" value="1"/>
</dbReference>
<organism evidence="3 4">
    <name type="scientific">Sphagnurus paluster</name>
    <dbReference type="NCBI Taxonomy" id="117069"/>
    <lineage>
        <taxon>Eukaryota</taxon>
        <taxon>Fungi</taxon>
        <taxon>Dikarya</taxon>
        <taxon>Basidiomycota</taxon>
        <taxon>Agaricomycotina</taxon>
        <taxon>Agaricomycetes</taxon>
        <taxon>Agaricomycetidae</taxon>
        <taxon>Agaricales</taxon>
        <taxon>Tricholomatineae</taxon>
        <taxon>Lyophyllaceae</taxon>
        <taxon>Sphagnurus</taxon>
    </lineage>
</organism>
<accession>A0A9P7FSC7</accession>
<evidence type="ECO:0000259" key="2">
    <source>
        <dbReference type="Pfam" id="PF06221"/>
    </source>
</evidence>
<dbReference type="InterPro" id="IPR009349">
    <property type="entry name" value="TRIP4/RQT4_C2HC5_Znf"/>
</dbReference>
<feature type="compositionally biased region" description="Polar residues" evidence="1">
    <location>
        <begin position="1"/>
        <end position="16"/>
    </location>
</feature>
<proteinExistence type="predicted"/>